<dbReference type="AlphaFoldDB" id="A0A1M4S9Y7"/>
<evidence type="ECO:0000256" key="3">
    <source>
        <dbReference type="PIRSR" id="PIRSR002825-1"/>
    </source>
</evidence>
<dbReference type="PIRSF" id="PIRSF002825">
    <property type="entry name" value="CfbpA"/>
    <property type="match status" value="1"/>
</dbReference>
<keyword evidence="3" id="KW-0479">Metal-binding</keyword>
<dbReference type="PANTHER" id="PTHR30006:SF15">
    <property type="entry name" value="IRON-UTILIZATION PERIPLASMIC PROTEIN"/>
    <property type="match status" value="1"/>
</dbReference>
<proteinExistence type="inferred from homology"/>
<dbReference type="PANTHER" id="PTHR30006">
    <property type="entry name" value="THIAMINE-BINDING PERIPLASMIC PROTEIN-RELATED"/>
    <property type="match status" value="1"/>
</dbReference>
<dbReference type="Pfam" id="PF13416">
    <property type="entry name" value="SBP_bac_8"/>
    <property type="match status" value="1"/>
</dbReference>
<evidence type="ECO:0000313" key="6">
    <source>
        <dbReference type="Proteomes" id="UP000184327"/>
    </source>
</evidence>
<dbReference type="InterPro" id="IPR006059">
    <property type="entry name" value="SBP"/>
</dbReference>
<dbReference type="PROSITE" id="PS51257">
    <property type="entry name" value="PROKAR_LIPOPROTEIN"/>
    <property type="match status" value="1"/>
</dbReference>
<organism evidence="5 6">
    <name type="scientific">Lampropedia hyalina DSM 16112</name>
    <dbReference type="NCBI Taxonomy" id="1122156"/>
    <lineage>
        <taxon>Bacteria</taxon>
        <taxon>Pseudomonadati</taxon>
        <taxon>Pseudomonadota</taxon>
        <taxon>Betaproteobacteria</taxon>
        <taxon>Burkholderiales</taxon>
        <taxon>Comamonadaceae</taxon>
        <taxon>Lampropedia</taxon>
    </lineage>
</organism>
<keyword evidence="3" id="KW-0408">Iron</keyword>
<dbReference type="SUPFAM" id="SSF53850">
    <property type="entry name" value="Periplasmic binding protein-like II"/>
    <property type="match status" value="1"/>
</dbReference>
<feature type="chain" id="PRO_5012725269" evidence="4">
    <location>
        <begin position="25"/>
        <end position="331"/>
    </location>
</feature>
<dbReference type="GO" id="GO:0030288">
    <property type="term" value="C:outer membrane-bounded periplasmic space"/>
    <property type="evidence" value="ECO:0007669"/>
    <property type="project" value="TreeGrafter"/>
</dbReference>
<gene>
    <name evidence="5" type="ORF">SAMN02745117_00049</name>
</gene>
<keyword evidence="6" id="KW-1185">Reference proteome</keyword>
<evidence type="ECO:0000256" key="4">
    <source>
        <dbReference type="SAM" id="SignalP"/>
    </source>
</evidence>
<keyword evidence="2 4" id="KW-0732">Signal</keyword>
<protein>
    <submittedName>
        <fullName evidence="5">Iron(III) transport system substrate-binding protein</fullName>
    </submittedName>
</protein>
<reference evidence="5 6" key="1">
    <citation type="submission" date="2016-11" db="EMBL/GenBank/DDBJ databases">
        <authorList>
            <person name="Jaros S."/>
            <person name="Januszkiewicz K."/>
            <person name="Wedrychowicz H."/>
        </authorList>
    </citation>
    <scope>NUCLEOTIDE SEQUENCE [LARGE SCALE GENOMIC DNA]</scope>
    <source>
        <strain evidence="5 6">DSM 16112</strain>
    </source>
</reference>
<evidence type="ECO:0000256" key="2">
    <source>
        <dbReference type="ARBA" id="ARBA00022729"/>
    </source>
</evidence>
<dbReference type="InterPro" id="IPR026045">
    <property type="entry name" value="Ferric-bd"/>
</dbReference>
<dbReference type="GO" id="GO:0046872">
    <property type="term" value="F:metal ion binding"/>
    <property type="evidence" value="ECO:0007669"/>
    <property type="project" value="UniProtKB-KW"/>
</dbReference>
<feature type="binding site" evidence="3">
    <location>
        <position position="218"/>
    </location>
    <ligand>
        <name>Fe cation</name>
        <dbReference type="ChEBI" id="CHEBI:24875"/>
    </ligand>
</feature>
<comment type="similarity">
    <text evidence="1">Belongs to the bacterial solute-binding protein 1 family.</text>
</comment>
<feature type="signal peptide" evidence="4">
    <location>
        <begin position="1"/>
        <end position="24"/>
    </location>
</feature>
<dbReference type="Gene3D" id="3.40.190.10">
    <property type="entry name" value="Periplasmic binding protein-like II"/>
    <property type="match status" value="2"/>
</dbReference>
<dbReference type="STRING" id="1122156.SAMN02745117_00049"/>
<sequence length="331" mass="35361">MKKKLGLNIAVMAASALFSWAACAAELTVYSGRGEAFVAPVLKGFEESTGITLKVRYGGTAELSALLQEEKGKTPADVFWAQDSGALGANTTLFAQLPQAIYANQPEVLRNAEGKWVGVSARARTVAYSPERAPKESLPPTVQGLTDAKWQGKVGWAPGNAAFQAFVTAFRVIHGEDAARSWVQDMAKNGTKSYRNNSALVQAVADGEIDVALVNNYYLPRFKTQDAKFPVEQAFFQPGDIGNVVNTSGVAILQASDAKDDALKLVQYLLSPAVQQYLTSVGHEYPVVSGVIGNQNLESVRNVTEASPVVPTDKLTDLEGTRAILRAAGLI</sequence>
<dbReference type="OrthoDB" id="9769567at2"/>
<feature type="binding site" evidence="3">
    <location>
        <position position="217"/>
    </location>
    <ligand>
        <name>Fe cation</name>
        <dbReference type="ChEBI" id="CHEBI:24875"/>
    </ligand>
</feature>
<dbReference type="EMBL" id="FQUZ01000001">
    <property type="protein sequence ID" value="SHE28992.1"/>
    <property type="molecule type" value="Genomic_DNA"/>
</dbReference>
<dbReference type="Proteomes" id="UP000184327">
    <property type="component" value="Unassembled WGS sequence"/>
</dbReference>
<evidence type="ECO:0000313" key="5">
    <source>
        <dbReference type="EMBL" id="SHE28992.1"/>
    </source>
</evidence>
<dbReference type="CDD" id="cd13543">
    <property type="entry name" value="PBP2_Fbp"/>
    <property type="match status" value="1"/>
</dbReference>
<dbReference type="RefSeq" id="WP_073353244.1">
    <property type="nucleotide sequence ID" value="NZ_FQUZ01000001.1"/>
</dbReference>
<accession>A0A1M4S9Y7</accession>
<evidence type="ECO:0000256" key="1">
    <source>
        <dbReference type="ARBA" id="ARBA00008520"/>
    </source>
</evidence>
<name>A0A1M4S9Y7_9BURK</name>